<gene>
    <name evidence="2" type="ORF">ACFFRI_15940</name>
</gene>
<accession>A0ABV5KEJ4</accession>
<sequence length="64" mass="6575">MYADTKPCTVCDSPVELRPREVDEPDLDTPVGPADGVVGSGDPTVDERVCTNPDCPSRAGGGSA</sequence>
<comment type="caution">
    <text evidence="2">The sequence shown here is derived from an EMBL/GenBank/DDBJ whole genome shotgun (WGS) entry which is preliminary data.</text>
</comment>
<reference evidence="2 3" key="1">
    <citation type="submission" date="2024-09" db="EMBL/GenBank/DDBJ databases">
        <authorList>
            <person name="Sun Q."/>
            <person name="Mori K."/>
        </authorList>
    </citation>
    <scope>NUCLEOTIDE SEQUENCE [LARGE SCALE GENOMIC DNA]</scope>
    <source>
        <strain evidence="2 3">JCM 9626</strain>
    </source>
</reference>
<proteinExistence type="predicted"/>
<evidence type="ECO:0000256" key="1">
    <source>
        <dbReference type="SAM" id="MobiDB-lite"/>
    </source>
</evidence>
<dbReference type="Proteomes" id="UP001589750">
    <property type="component" value="Unassembled WGS sequence"/>
</dbReference>
<keyword evidence="3" id="KW-1185">Reference proteome</keyword>
<protein>
    <submittedName>
        <fullName evidence="2">Uncharacterized protein</fullName>
    </submittedName>
</protein>
<dbReference type="EMBL" id="JBHMDG010000022">
    <property type="protein sequence ID" value="MFB9314548.1"/>
    <property type="molecule type" value="Genomic_DNA"/>
</dbReference>
<feature type="region of interest" description="Disordered" evidence="1">
    <location>
        <begin position="1"/>
        <end position="64"/>
    </location>
</feature>
<name>A0ABV5KEJ4_9ACTN</name>
<evidence type="ECO:0000313" key="2">
    <source>
        <dbReference type="EMBL" id="MFB9314548.1"/>
    </source>
</evidence>
<evidence type="ECO:0000313" key="3">
    <source>
        <dbReference type="Proteomes" id="UP001589750"/>
    </source>
</evidence>
<organism evidence="2 3">
    <name type="scientific">Nocardioides plantarum</name>
    <dbReference type="NCBI Taxonomy" id="29299"/>
    <lineage>
        <taxon>Bacteria</taxon>
        <taxon>Bacillati</taxon>
        <taxon>Actinomycetota</taxon>
        <taxon>Actinomycetes</taxon>
        <taxon>Propionibacteriales</taxon>
        <taxon>Nocardioidaceae</taxon>
        <taxon>Nocardioides</taxon>
    </lineage>
</organism>
<dbReference type="RefSeq" id="WP_140011123.1">
    <property type="nucleotide sequence ID" value="NZ_JBHMDG010000022.1"/>
</dbReference>